<dbReference type="Pfam" id="PF01082">
    <property type="entry name" value="Cu2_monooxygen"/>
    <property type="match status" value="1"/>
</dbReference>
<evidence type="ECO:0000313" key="8">
    <source>
        <dbReference type="Proteomes" id="UP001497497"/>
    </source>
</evidence>
<dbReference type="SUPFAM" id="SSF49742">
    <property type="entry name" value="PHM/PNGase F"/>
    <property type="match status" value="4"/>
</dbReference>
<evidence type="ECO:0000256" key="1">
    <source>
        <dbReference type="ARBA" id="ARBA00023157"/>
    </source>
</evidence>
<gene>
    <name evidence="7" type="ORF">GSLYS_00008285001</name>
</gene>
<keyword evidence="8" id="KW-1185">Reference proteome</keyword>
<comment type="caution">
    <text evidence="7">The sequence shown here is derived from an EMBL/GenBank/DDBJ whole genome shotgun (WGS) entry which is preliminary data.</text>
</comment>
<dbReference type="AlphaFoldDB" id="A0AAV2HLJ0"/>
<dbReference type="Gene3D" id="2.60.120.310">
    <property type="entry name" value="Copper type II, ascorbate-dependent monooxygenase, N-terminal domain"/>
    <property type="match status" value="2"/>
</dbReference>
<dbReference type="PANTHER" id="PTHR10157">
    <property type="entry name" value="DOPAMINE BETA HYDROXYLASE RELATED"/>
    <property type="match status" value="1"/>
</dbReference>
<keyword evidence="3" id="KW-0732">Signal</keyword>
<dbReference type="EMBL" id="CAXITT010000168">
    <property type="protein sequence ID" value="CAL1534325.1"/>
    <property type="molecule type" value="Genomic_DNA"/>
</dbReference>
<feature type="domain" description="Copper type II ascorbate-dependent monooxygenase C-terminal" evidence="5">
    <location>
        <begin position="488"/>
        <end position="634"/>
    </location>
</feature>
<evidence type="ECO:0000259" key="5">
    <source>
        <dbReference type="Pfam" id="PF03712"/>
    </source>
</evidence>
<dbReference type="Gene3D" id="2.60.120.230">
    <property type="match status" value="1"/>
</dbReference>
<dbReference type="GO" id="GO:0005507">
    <property type="term" value="F:copper ion binding"/>
    <property type="evidence" value="ECO:0007669"/>
    <property type="project" value="InterPro"/>
</dbReference>
<sequence>FSVLSRLVLTLSLLQCVTSYRLYQANIPNGDAVPHPCKANAIWQGVGHFLDEGTGFRNPFGADFEKEGHIWTTALCQKDSDGDGKTNGQELGDPSCVWTKGTVPSHTTGLSHPGVCEPWDSPKCFSKEVASPKYRTQEEWMKDMCRAKEFVCAGLNESDVRNMSLRLLNGKVPAKETTYMCQIFDFEAMAPPGDYHLIAVEPILDNRYVIHHIILFGCHGIVICTFETPYECGMVASRFCYDFLNIWTVGLAGECYHPQTGIRIGTKGYARMALQLHWNNPQNKSDWTDTSGLKLFYTENRRRFDAANFITGLDEFVLPPGRQSIKVSSTCTSTCSQQSVTRQAWVTKAWNHMHYAGEKIKMSVELVRNGKSVRFLTNDVTYSYDSPRVWFEDNPVQLLPGDELITTCDAAPFECGMLASSKCMKILSIWTVGMPGDCFHPNTGIRIGANGYKRMALQLHWNNPEERSDLTDSSGLILHFTPNLRQYEAAFLTTGLYKFIIPPEREAFQLKSTCTSACTHTSFKGQAWVTSAWNHMHYAGRKMSIELIRNNRSIRFLTNDEQYSYDSPQISYYTDNPIQLLPGDELVTRCEYSTLNRSTSTRWGEATNDEMCFGFLTFYPKENISNVLCLSGGPDIR</sequence>
<feature type="non-terminal residue" evidence="7">
    <location>
        <position position="1"/>
    </location>
</feature>
<dbReference type="InterPro" id="IPR036939">
    <property type="entry name" value="Cu2_ascorb_mOase_N_sf"/>
</dbReference>
<feature type="signal peptide" evidence="3">
    <location>
        <begin position="1"/>
        <end position="19"/>
    </location>
</feature>
<dbReference type="InterPro" id="IPR014784">
    <property type="entry name" value="Cu2_ascorb_mOase-like_C"/>
</dbReference>
<evidence type="ECO:0000256" key="3">
    <source>
        <dbReference type="SAM" id="SignalP"/>
    </source>
</evidence>
<feature type="chain" id="PRO_5043931872" description="Dopamine beta-hydroxylase" evidence="3">
    <location>
        <begin position="20"/>
        <end position="637"/>
    </location>
</feature>
<feature type="domain" description="Copper type II ascorbate-dependent monooxygenase C-terminal" evidence="5">
    <location>
        <begin position="310"/>
        <end position="409"/>
    </location>
</feature>
<reference evidence="7 8" key="1">
    <citation type="submission" date="2024-04" db="EMBL/GenBank/DDBJ databases">
        <authorList>
            <consortium name="Genoscope - CEA"/>
            <person name="William W."/>
        </authorList>
    </citation>
    <scope>NUCLEOTIDE SEQUENCE [LARGE SCALE GENOMIC DNA]</scope>
</reference>
<evidence type="ECO:0000259" key="4">
    <source>
        <dbReference type="Pfam" id="PF01082"/>
    </source>
</evidence>
<organism evidence="7 8">
    <name type="scientific">Lymnaea stagnalis</name>
    <name type="common">Great pond snail</name>
    <name type="synonym">Helix stagnalis</name>
    <dbReference type="NCBI Taxonomy" id="6523"/>
    <lineage>
        <taxon>Eukaryota</taxon>
        <taxon>Metazoa</taxon>
        <taxon>Spiralia</taxon>
        <taxon>Lophotrochozoa</taxon>
        <taxon>Mollusca</taxon>
        <taxon>Gastropoda</taxon>
        <taxon>Heterobranchia</taxon>
        <taxon>Euthyneura</taxon>
        <taxon>Panpulmonata</taxon>
        <taxon>Hygrophila</taxon>
        <taxon>Lymnaeoidea</taxon>
        <taxon>Lymnaeidae</taxon>
        <taxon>Lymnaea</taxon>
    </lineage>
</organism>
<dbReference type="Proteomes" id="UP001497497">
    <property type="component" value="Unassembled WGS sequence"/>
</dbReference>
<evidence type="ECO:0008006" key="9">
    <source>
        <dbReference type="Google" id="ProtNLM"/>
    </source>
</evidence>
<dbReference type="Pfam" id="PF24784">
    <property type="entry name" value="Temptin_C"/>
    <property type="match status" value="1"/>
</dbReference>
<feature type="domain" description="Temptin Cys/Cys disulfide" evidence="6">
    <location>
        <begin position="18"/>
        <end position="115"/>
    </location>
</feature>
<proteinExistence type="predicted"/>
<dbReference type="InterPro" id="IPR024548">
    <property type="entry name" value="Cu2_monoox_C"/>
</dbReference>
<name>A0AAV2HLJ0_LYMST</name>
<dbReference type="InterPro" id="IPR000945">
    <property type="entry name" value="DBH-like"/>
</dbReference>
<keyword evidence="1" id="KW-1015">Disulfide bond</keyword>
<dbReference type="PANTHER" id="PTHR10157:SF23">
    <property type="entry name" value="MOXD1 HOMOLOG 1"/>
    <property type="match status" value="1"/>
</dbReference>
<dbReference type="GO" id="GO:0004500">
    <property type="term" value="F:dopamine beta-monooxygenase activity"/>
    <property type="evidence" value="ECO:0007669"/>
    <property type="project" value="InterPro"/>
</dbReference>
<dbReference type="InterPro" id="IPR000323">
    <property type="entry name" value="Cu2_ascorb_mOase_N"/>
</dbReference>
<feature type="domain" description="Copper type II ascorbate-dependent monooxygenase N-terminal" evidence="4">
    <location>
        <begin position="165"/>
        <end position="284"/>
    </location>
</feature>
<evidence type="ECO:0000259" key="6">
    <source>
        <dbReference type="Pfam" id="PF24784"/>
    </source>
</evidence>
<accession>A0AAV2HLJ0</accession>
<keyword evidence="2" id="KW-0325">Glycoprotein</keyword>
<dbReference type="Pfam" id="PF03712">
    <property type="entry name" value="Cu2_monoox_C"/>
    <property type="match status" value="2"/>
</dbReference>
<evidence type="ECO:0000313" key="7">
    <source>
        <dbReference type="EMBL" id="CAL1534325.1"/>
    </source>
</evidence>
<dbReference type="InterPro" id="IPR008977">
    <property type="entry name" value="PHM/PNGase_F_dom_sf"/>
</dbReference>
<dbReference type="InterPro" id="IPR057626">
    <property type="entry name" value="S-S_Temptin"/>
</dbReference>
<protein>
    <recommendedName>
        <fullName evidence="9">Dopamine beta-hydroxylase</fullName>
    </recommendedName>
</protein>
<evidence type="ECO:0000256" key="2">
    <source>
        <dbReference type="ARBA" id="ARBA00023180"/>
    </source>
</evidence>